<keyword evidence="2" id="KW-1185">Reference proteome</keyword>
<gene>
    <name evidence="1" type="ORF">IHE45_05G010900</name>
</gene>
<evidence type="ECO:0000313" key="1">
    <source>
        <dbReference type="EMBL" id="KAH7680715.1"/>
    </source>
</evidence>
<sequence>MLENPRVEISGAMEEGRGIESSFSSGHEDDGVSSVIESSFSRIVALDPSSDPKSVETRASEKSTQEDDEDDWEAIADRGEAAEASSGPSREAGVSSVVLEVSEDAALPRRRGRGFFLYQKSCLYSEQKDVPSHSGEDSDPDIDSDEQNQMRTNKFGTRHVLVLYDFPPSTRTTDLEKLLERFKEHGFAIRWVDDTTALAVFRTPEIASEAQNNVKFPFKVRILQEDDLILSHISIKDLDPPYTRPKTSVRTAQRLIAQGMGMKPSTMFGSSELRKQEEARKVRIQSRQNMRDDAWGSD</sequence>
<dbReference type="Proteomes" id="UP000827976">
    <property type="component" value="Chromosome 5"/>
</dbReference>
<dbReference type="EMBL" id="CM037015">
    <property type="protein sequence ID" value="KAH7680715.1"/>
    <property type="molecule type" value="Genomic_DNA"/>
</dbReference>
<name>A0ACB7VZM2_DIOAL</name>
<proteinExistence type="predicted"/>
<accession>A0ACB7VZM2</accession>
<evidence type="ECO:0000313" key="2">
    <source>
        <dbReference type="Proteomes" id="UP000827976"/>
    </source>
</evidence>
<protein>
    <submittedName>
        <fullName evidence="1">Nucleotide-binding alpha-beta plait domain-containing protein</fullName>
    </submittedName>
</protein>
<comment type="caution">
    <text evidence="1">The sequence shown here is derived from an EMBL/GenBank/DDBJ whole genome shotgun (WGS) entry which is preliminary data.</text>
</comment>
<organism evidence="1 2">
    <name type="scientific">Dioscorea alata</name>
    <name type="common">Purple yam</name>
    <dbReference type="NCBI Taxonomy" id="55571"/>
    <lineage>
        <taxon>Eukaryota</taxon>
        <taxon>Viridiplantae</taxon>
        <taxon>Streptophyta</taxon>
        <taxon>Embryophyta</taxon>
        <taxon>Tracheophyta</taxon>
        <taxon>Spermatophyta</taxon>
        <taxon>Magnoliopsida</taxon>
        <taxon>Liliopsida</taxon>
        <taxon>Dioscoreales</taxon>
        <taxon>Dioscoreaceae</taxon>
        <taxon>Dioscorea</taxon>
    </lineage>
</organism>
<reference evidence="2" key="1">
    <citation type="journal article" date="2022" name="Nat. Commun.">
        <title>Chromosome evolution and the genetic basis of agronomically important traits in greater yam.</title>
        <authorList>
            <person name="Bredeson J.V."/>
            <person name="Lyons J.B."/>
            <person name="Oniyinde I.O."/>
            <person name="Okereke N.R."/>
            <person name="Kolade O."/>
            <person name="Nnabue I."/>
            <person name="Nwadili C.O."/>
            <person name="Hribova E."/>
            <person name="Parker M."/>
            <person name="Nwogha J."/>
            <person name="Shu S."/>
            <person name="Carlson J."/>
            <person name="Kariba R."/>
            <person name="Muthemba S."/>
            <person name="Knop K."/>
            <person name="Barton G.J."/>
            <person name="Sherwood A.V."/>
            <person name="Lopez-Montes A."/>
            <person name="Asiedu R."/>
            <person name="Jamnadass R."/>
            <person name="Muchugi A."/>
            <person name="Goodstein D."/>
            <person name="Egesi C.N."/>
            <person name="Featherston J."/>
            <person name="Asfaw A."/>
            <person name="Simpson G.G."/>
            <person name="Dolezel J."/>
            <person name="Hendre P.S."/>
            <person name="Van Deynze A."/>
            <person name="Kumar P.L."/>
            <person name="Obidiegwu J.E."/>
            <person name="Bhattacharjee R."/>
            <person name="Rokhsar D.S."/>
        </authorList>
    </citation>
    <scope>NUCLEOTIDE SEQUENCE [LARGE SCALE GENOMIC DNA]</scope>
    <source>
        <strain evidence="2">cv. TDa95/00328</strain>
    </source>
</reference>